<name>A0ABU5HYN9_9HYPH</name>
<dbReference type="Proteomes" id="UP001294412">
    <property type="component" value="Unassembled WGS sequence"/>
</dbReference>
<keyword evidence="3" id="KW-1185">Reference proteome</keyword>
<feature type="transmembrane region" description="Helical" evidence="1">
    <location>
        <begin position="135"/>
        <end position="156"/>
    </location>
</feature>
<evidence type="ECO:0000313" key="3">
    <source>
        <dbReference type="Proteomes" id="UP001294412"/>
    </source>
</evidence>
<feature type="transmembrane region" description="Helical" evidence="1">
    <location>
        <begin position="55"/>
        <end position="73"/>
    </location>
</feature>
<keyword evidence="1" id="KW-1133">Transmembrane helix</keyword>
<keyword evidence="1" id="KW-0812">Transmembrane</keyword>
<gene>
    <name evidence="2" type="ORF">U0C82_03640</name>
</gene>
<organism evidence="2 3">
    <name type="scientific">Fulvimarina uroteuthidis</name>
    <dbReference type="NCBI Taxonomy" id="3098149"/>
    <lineage>
        <taxon>Bacteria</taxon>
        <taxon>Pseudomonadati</taxon>
        <taxon>Pseudomonadota</taxon>
        <taxon>Alphaproteobacteria</taxon>
        <taxon>Hyphomicrobiales</taxon>
        <taxon>Aurantimonadaceae</taxon>
        <taxon>Fulvimarina</taxon>
    </lineage>
</organism>
<feature type="transmembrane region" description="Helical" evidence="1">
    <location>
        <begin position="27"/>
        <end position="49"/>
    </location>
</feature>
<reference evidence="2 3" key="1">
    <citation type="submission" date="2023-12" db="EMBL/GenBank/DDBJ databases">
        <title>Description of Novel Strain Fulvimarina sp. 2208YS6-2-32 isolated from Uroteuthis (Photololigo) edulis.</title>
        <authorList>
            <person name="Park J.-S."/>
        </authorList>
    </citation>
    <scope>NUCLEOTIDE SEQUENCE [LARGE SCALE GENOMIC DNA]</scope>
    <source>
        <strain evidence="2 3">2208YS6-2-32</strain>
    </source>
</reference>
<dbReference type="EMBL" id="JAXLPB010000001">
    <property type="protein sequence ID" value="MDY8108241.1"/>
    <property type="molecule type" value="Genomic_DNA"/>
</dbReference>
<feature type="transmembrane region" description="Helical" evidence="1">
    <location>
        <begin position="94"/>
        <end position="115"/>
    </location>
</feature>
<accession>A0ABU5HYN9</accession>
<keyword evidence="1" id="KW-0472">Membrane</keyword>
<proteinExistence type="predicted"/>
<evidence type="ECO:0000256" key="1">
    <source>
        <dbReference type="SAM" id="Phobius"/>
    </source>
</evidence>
<sequence>MSMTRWPRSIGAGMSEKTENRERSFRAFFSNTLVQSLVLVTVIYWSLAIFVPGRFLIEIVTMALIGMFAVVIYRWAPVSFADLAEGRSGGRPQLMVGIVSLALSSIGILLWTLVWRYTGYPDWMIVSPFLGFMRLWSVGGAFLMVMSPSTFVSVSLPNNWRWVVLVVAVIACVFGFIAGSMYGEGIPDLPARFTPGSN</sequence>
<comment type="caution">
    <text evidence="2">The sequence shown here is derived from an EMBL/GenBank/DDBJ whole genome shotgun (WGS) entry which is preliminary data.</text>
</comment>
<protein>
    <submittedName>
        <fullName evidence="2">Uncharacterized protein</fullName>
    </submittedName>
</protein>
<evidence type="ECO:0000313" key="2">
    <source>
        <dbReference type="EMBL" id="MDY8108241.1"/>
    </source>
</evidence>
<dbReference type="RefSeq" id="WP_322185688.1">
    <property type="nucleotide sequence ID" value="NZ_JAXLPB010000001.1"/>
</dbReference>
<feature type="transmembrane region" description="Helical" evidence="1">
    <location>
        <begin position="163"/>
        <end position="183"/>
    </location>
</feature>